<keyword evidence="13" id="KW-1185">Reference proteome</keyword>
<dbReference type="Proteomes" id="UP000293902">
    <property type="component" value="Chromosome"/>
</dbReference>
<evidence type="ECO:0000313" key="12">
    <source>
        <dbReference type="Proteomes" id="UP000248798"/>
    </source>
</evidence>
<evidence type="ECO:0000256" key="3">
    <source>
        <dbReference type="ARBA" id="ARBA00022723"/>
    </source>
</evidence>
<feature type="transmembrane region" description="Helical" evidence="8">
    <location>
        <begin position="201"/>
        <end position="218"/>
    </location>
</feature>
<evidence type="ECO:0000313" key="10">
    <source>
        <dbReference type="EMBL" id="QBH12495.1"/>
    </source>
</evidence>
<dbReference type="PANTHER" id="PTHR30224">
    <property type="entry name" value="ELECTRON TRANSPORT PROTEIN"/>
    <property type="match status" value="1"/>
</dbReference>
<dbReference type="InterPro" id="IPR052378">
    <property type="entry name" value="NosR_regulator"/>
</dbReference>
<reference evidence="11 12" key="1">
    <citation type="submission" date="2018-06" db="EMBL/GenBank/DDBJ databases">
        <title>Complete Genome Sequence of Desulfobacter hydrogenophilus (DSM3380).</title>
        <authorList>
            <person name="Marietou A."/>
            <person name="Schreiber L."/>
            <person name="Marshall I."/>
            <person name="Jorgensen B."/>
        </authorList>
    </citation>
    <scope>NUCLEOTIDE SEQUENCE [LARGE SCALE GENOMIC DNA]</scope>
    <source>
        <strain evidence="11 12">DSM 3380</strain>
    </source>
</reference>
<feature type="region of interest" description="Disordered" evidence="7">
    <location>
        <begin position="357"/>
        <end position="386"/>
    </location>
</feature>
<evidence type="ECO:0000256" key="8">
    <source>
        <dbReference type="SAM" id="Phobius"/>
    </source>
</evidence>
<sequence>MKRKWSPRQWVQHLFLGIVLFSGIRFYLFVANLEKGIMPGFHRPDSVDAFLPISALLGLRHLISNQTIPAIHPAGLVIFLIVCGSALLVRRGFCAWVCPVGLLSDYLDTLNAKMFRHPPVMPRWLDLTLGIIKYVVAAFFIFQIFFVMPNAGVDGFLNSTANRFADIKMLWFFTHITPVALGVICVLVVLSLFFRRFWCRYLCPYGALLAVIGLFSPARVHRNPDRCVGCKKCDHHCPGLIAVSRKTTIRSPECLACLRCVSQCPEKGALSFSYFSGKTGISPEVMTGIFLVIFSLGIGAAMLTGHWQTHISADQYLAFTAQHRTAQAFNRRAALSQADAAEMQRIMIRMRKQKEKSLSAGLHEEARPTRADPSHDGKKRQGLGLH</sequence>
<proteinExistence type="predicted"/>
<feature type="transmembrane region" description="Helical" evidence="8">
    <location>
        <begin position="124"/>
        <end position="149"/>
    </location>
</feature>
<evidence type="ECO:0000256" key="7">
    <source>
        <dbReference type="SAM" id="MobiDB-lite"/>
    </source>
</evidence>
<feature type="compositionally biased region" description="Basic residues" evidence="7">
    <location>
        <begin position="377"/>
        <end position="386"/>
    </location>
</feature>
<organism evidence="11 12">
    <name type="scientific">Desulfobacter hydrogenophilus</name>
    <dbReference type="NCBI Taxonomy" id="2291"/>
    <lineage>
        <taxon>Bacteria</taxon>
        <taxon>Pseudomonadati</taxon>
        <taxon>Thermodesulfobacteriota</taxon>
        <taxon>Desulfobacteria</taxon>
        <taxon>Desulfobacterales</taxon>
        <taxon>Desulfobacteraceae</taxon>
        <taxon>Desulfobacter</taxon>
    </lineage>
</organism>
<evidence type="ECO:0000256" key="2">
    <source>
        <dbReference type="ARBA" id="ARBA00022475"/>
    </source>
</evidence>
<evidence type="ECO:0000259" key="9">
    <source>
        <dbReference type="PROSITE" id="PS51379"/>
    </source>
</evidence>
<evidence type="ECO:0000313" key="11">
    <source>
        <dbReference type="EMBL" id="RAM03229.1"/>
    </source>
</evidence>
<dbReference type="InterPro" id="IPR017900">
    <property type="entry name" value="4Fe4S_Fe_S_CS"/>
</dbReference>
<dbReference type="EMBL" id="QLNI01000006">
    <property type="protein sequence ID" value="RAM03229.1"/>
    <property type="molecule type" value="Genomic_DNA"/>
</dbReference>
<keyword evidence="5" id="KW-0411">Iron-sulfur</keyword>
<keyword evidence="2" id="KW-1003">Cell membrane</keyword>
<dbReference type="SUPFAM" id="SSF54862">
    <property type="entry name" value="4Fe-4S ferredoxins"/>
    <property type="match status" value="1"/>
</dbReference>
<accession>A0A328FFV4</accession>
<dbReference type="PANTHER" id="PTHR30224:SF4">
    <property type="entry name" value="ELECTRON TRANSPORT PROTEIN YCCM-RELATED"/>
    <property type="match status" value="1"/>
</dbReference>
<keyword evidence="4" id="KW-0408">Iron</keyword>
<dbReference type="RefSeq" id="WP_111953910.1">
    <property type="nucleotide sequence ID" value="NZ_CP036313.1"/>
</dbReference>
<evidence type="ECO:0000313" key="13">
    <source>
        <dbReference type="Proteomes" id="UP000293902"/>
    </source>
</evidence>
<keyword evidence="3" id="KW-0479">Metal-binding</keyword>
<feature type="transmembrane region" description="Helical" evidence="8">
    <location>
        <begin position="70"/>
        <end position="89"/>
    </location>
</feature>
<dbReference type="EMBL" id="CP036313">
    <property type="protein sequence ID" value="QBH12495.1"/>
    <property type="molecule type" value="Genomic_DNA"/>
</dbReference>
<dbReference type="Pfam" id="PF12801">
    <property type="entry name" value="Fer4_5"/>
    <property type="match status" value="2"/>
</dbReference>
<dbReference type="Pfam" id="PF13237">
    <property type="entry name" value="Fer4_10"/>
    <property type="match status" value="1"/>
</dbReference>
<keyword evidence="6 8" id="KW-0472">Membrane</keyword>
<dbReference type="GO" id="GO:0046872">
    <property type="term" value="F:metal ion binding"/>
    <property type="evidence" value="ECO:0007669"/>
    <property type="project" value="UniProtKB-KW"/>
</dbReference>
<comment type="subcellular location">
    <subcellularLocation>
        <location evidence="1">Cell membrane</location>
    </subcellularLocation>
</comment>
<dbReference type="PROSITE" id="PS00198">
    <property type="entry name" value="4FE4S_FER_1"/>
    <property type="match status" value="1"/>
</dbReference>
<keyword evidence="8" id="KW-1133">Transmembrane helix</keyword>
<feature type="transmembrane region" description="Helical" evidence="8">
    <location>
        <begin position="285"/>
        <end position="303"/>
    </location>
</feature>
<dbReference type="Gene3D" id="3.30.70.20">
    <property type="match status" value="1"/>
</dbReference>
<reference evidence="10 13" key="2">
    <citation type="submission" date="2019-02" db="EMBL/GenBank/DDBJ databases">
        <title>Complete genome sequence of Desulfobacter hydrogenophilus AcRS1.</title>
        <authorList>
            <person name="Marietou A."/>
            <person name="Lund M.B."/>
            <person name="Marshall I.P.G."/>
            <person name="Schreiber L."/>
            <person name="Jorgensen B."/>
        </authorList>
    </citation>
    <scope>NUCLEOTIDE SEQUENCE [LARGE SCALE GENOMIC DNA]</scope>
    <source>
        <strain evidence="10 13">AcRS1</strain>
    </source>
</reference>
<feature type="transmembrane region" description="Helical" evidence="8">
    <location>
        <begin position="169"/>
        <end position="194"/>
    </location>
</feature>
<dbReference type="OrthoDB" id="9784262at2"/>
<dbReference type="AlphaFoldDB" id="A0A328FFV4"/>
<gene>
    <name evidence="11" type="ORF">DO021_03875</name>
    <name evidence="10" type="ORF">EYB58_05960</name>
</gene>
<evidence type="ECO:0000256" key="5">
    <source>
        <dbReference type="ARBA" id="ARBA00023014"/>
    </source>
</evidence>
<feature type="compositionally biased region" description="Basic and acidic residues" evidence="7">
    <location>
        <begin position="362"/>
        <end position="376"/>
    </location>
</feature>
<protein>
    <submittedName>
        <fullName evidence="10">4Fe-4S binding protein</fullName>
    </submittedName>
    <submittedName>
        <fullName evidence="11">FeS-binding protein</fullName>
    </submittedName>
</protein>
<feature type="domain" description="4Fe-4S ferredoxin-type" evidence="9">
    <location>
        <begin position="248"/>
        <end position="275"/>
    </location>
</feature>
<dbReference type="GO" id="GO:0005886">
    <property type="term" value="C:plasma membrane"/>
    <property type="evidence" value="ECO:0007669"/>
    <property type="project" value="UniProtKB-SubCell"/>
</dbReference>
<dbReference type="PROSITE" id="PS51379">
    <property type="entry name" value="4FE4S_FER_2"/>
    <property type="match status" value="2"/>
</dbReference>
<evidence type="ECO:0000256" key="4">
    <source>
        <dbReference type="ARBA" id="ARBA00023004"/>
    </source>
</evidence>
<evidence type="ECO:0000256" key="1">
    <source>
        <dbReference type="ARBA" id="ARBA00004236"/>
    </source>
</evidence>
<dbReference type="InterPro" id="IPR017896">
    <property type="entry name" value="4Fe4S_Fe-S-bd"/>
</dbReference>
<evidence type="ECO:0000256" key="6">
    <source>
        <dbReference type="ARBA" id="ARBA00023136"/>
    </source>
</evidence>
<dbReference type="GO" id="GO:0051536">
    <property type="term" value="F:iron-sulfur cluster binding"/>
    <property type="evidence" value="ECO:0007669"/>
    <property type="project" value="UniProtKB-KW"/>
</dbReference>
<dbReference type="Proteomes" id="UP000248798">
    <property type="component" value="Unassembled WGS sequence"/>
</dbReference>
<feature type="domain" description="4Fe-4S ferredoxin-type" evidence="9">
    <location>
        <begin position="218"/>
        <end position="246"/>
    </location>
</feature>
<name>A0A328FFV4_9BACT</name>
<keyword evidence="8" id="KW-0812">Transmembrane</keyword>
<feature type="transmembrane region" description="Helical" evidence="8">
    <location>
        <begin position="12"/>
        <end position="30"/>
    </location>
</feature>